<evidence type="ECO:0000313" key="4">
    <source>
        <dbReference type="Proteomes" id="UP000006546"/>
    </source>
</evidence>
<dbReference type="OrthoDB" id="9807778at2"/>
<name>F4LNB7_TREBD</name>
<dbReference type="SUPFAM" id="SSF53448">
    <property type="entry name" value="Nucleotide-diphospho-sugar transferases"/>
    <property type="match status" value="1"/>
</dbReference>
<dbReference type="Pfam" id="PF00535">
    <property type="entry name" value="Glycos_transf_2"/>
    <property type="match status" value="1"/>
</dbReference>
<dbReference type="InterPro" id="IPR050256">
    <property type="entry name" value="Glycosyltransferase_2"/>
</dbReference>
<evidence type="ECO:0000313" key="3">
    <source>
        <dbReference type="EMBL" id="AEE17875.1"/>
    </source>
</evidence>
<keyword evidence="1" id="KW-0812">Transmembrane</keyword>
<dbReference type="InterPro" id="IPR029044">
    <property type="entry name" value="Nucleotide-diphossugar_trans"/>
</dbReference>
<sequence>MVLSVCVPCFNEQDVLQEFYSRVIGVLQTVGTDSEPVFYELIFADDGSTDGTFTAIKKISAENPYVRYVSFTRNFGKEAALYALLQRAQGDFICILDADLQDPPELIPKMLAAIQNGGDCCAARRTGFPKNSIRNFCTILFYRFFNLFSDIKLECGERDYRVMSRRMVDTVLSMPERFRFSKGIYAWTGFTAKTIEYEPVKRCRGVSKWSFLKLFDYAADAVFTFSDKSMKIVIGFGFLLMLLAVISGLACFIIGVLNRTAGAAALFVCLFVFLAGLQLSATGIAGLCVFRCWAELKQRPQFIVREEK</sequence>
<accession>F4LNB7</accession>
<dbReference type="HOGENOM" id="CLU_033536_0_1_12"/>
<dbReference type="Proteomes" id="UP000006546">
    <property type="component" value="Chromosome"/>
</dbReference>
<keyword evidence="3" id="KW-0808">Transferase</keyword>
<feature type="domain" description="Glycosyltransferase 2-like" evidence="2">
    <location>
        <begin position="4"/>
        <end position="167"/>
    </location>
</feature>
<dbReference type="AlphaFoldDB" id="F4LNB7"/>
<feature type="transmembrane region" description="Helical" evidence="1">
    <location>
        <begin position="232"/>
        <end position="257"/>
    </location>
</feature>
<organism evidence="3 4">
    <name type="scientific">Treponema brennaborense (strain DSM 12168 / CIP 105900 / DD5/3)</name>
    <dbReference type="NCBI Taxonomy" id="906968"/>
    <lineage>
        <taxon>Bacteria</taxon>
        <taxon>Pseudomonadati</taxon>
        <taxon>Spirochaetota</taxon>
        <taxon>Spirochaetia</taxon>
        <taxon>Spirochaetales</taxon>
        <taxon>Treponemataceae</taxon>
        <taxon>Treponema</taxon>
    </lineage>
</organism>
<gene>
    <name evidence="3" type="ordered locus">Trebr_2469</name>
</gene>
<dbReference type="STRING" id="906968.Trebr_2469"/>
<dbReference type="Gene3D" id="3.90.550.10">
    <property type="entry name" value="Spore Coat Polysaccharide Biosynthesis Protein SpsA, Chain A"/>
    <property type="match status" value="1"/>
</dbReference>
<dbReference type="RefSeq" id="WP_013759576.1">
    <property type="nucleotide sequence ID" value="NC_015500.1"/>
</dbReference>
<dbReference type="KEGG" id="tbe:Trebr_2469"/>
<dbReference type="CDD" id="cd04187">
    <property type="entry name" value="DPM1_like_bac"/>
    <property type="match status" value="1"/>
</dbReference>
<dbReference type="eggNOG" id="COG0463">
    <property type="taxonomic scope" value="Bacteria"/>
</dbReference>
<dbReference type="GO" id="GO:0016740">
    <property type="term" value="F:transferase activity"/>
    <property type="evidence" value="ECO:0007669"/>
    <property type="project" value="UniProtKB-KW"/>
</dbReference>
<evidence type="ECO:0000256" key="1">
    <source>
        <dbReference type="SAM" id="Phobius"/>
    </source>
</evidence>
<dbReference type="InterPro" id="IPR001173">
    <property type="entry name" value="Glyco_trans_2-like"/>
</dbReference>
<dbReference type="PANTHER" id="PTHR48090">
    <property type="entry name" value="UNDECAPRENYL-PHOSPHATE 4-DEOXY-4-FORMAMIDO-L-ARABINOSE TRANSFERASE-RELATED"/>
    <property type="match status" value="1"/>
</dbReference>
<dbReference type="PANTHER" id="PTHR48090:SF8">
    <property type="entry name" value="GLYCOSYLTRANSFERASE CSBB-RELATED"/>
    <property type="match status" value="1"/>
</dbReference>
<keyword evidence="1" id="KW-0472">Membrane</keyword>
<evidence type="ECO:0000259" key="2">
    <source>
        <dbReference type="Pfam" id="PF00535"/>
    </source>
</evidence>
<dbReference type="GO" id="GO:0005886">
    <property type="term" value="C:plasma membrane"/>
    <property type="evidence" value="ECO:0007669"/>
    <property type="project" value="TreeGrafter"/>
</dbReference>
<protein>
    <submittedName>
        <fullName evidence="3">Glycosyl transferase family 2</fullName>
    </submittedName>
</protein>
<keyword evidence="4" id="KW-1185">Reference proteome</keyword>
<dbReference type="EMBL" id="CP002696">
    <property type="protein sequence ID" value="AEE17875.1"/>
    <property type="molecule type" value="Genomic_DNA"/>
</dbReference>
<feature type="transmembrane region" description="Helical" evidence="1">
    <location>
        <begin position="263"/>
        <end position="290"/>
    </location>
</feature>
<keyword evidence="1" id="KW-1133">Transmembrane helix</keyword>
<proteinExistence type="predicted"/>
<reference evidence="4" key="1">
    <citation type="submission" date="2011-04" db="EMBL/GenBank/DDBJ databases">
        <title>The complete genome of Treponema brennaborense DSM 12168.</title>
        <authorList>
            <person name="Lucas S."/>
            <person name="Han J."/>
            <person name="Lapidus A."/>
            <person name="Bruce D."/>
            <person name="Goodwin L."/>
            <person name="Pitluck S."/>
            <person name="Peters L."/>
            <person name="Kyrpides N."/>
            <person name="Mavromatis K."/>
            <person name="Ivanova N."/>
            <person name="Mikhailova N."/>
            <person name="Pagani I."/>
            <person name="Teshima H."/>
            <person name="Detter J.C."/>
            <person name="Tapia R."/>
            <person name="Han C."/>
            <person name="Land M."/>
            <person name="Hauser L."/>
            <person name="Markowitz V."/>
            <person name="Cheng J.-F."/>
            <person name="Hugenholtz P."/>
            <person name="Woyke T."/>
            <person name="Wu D."/>
            <person name="Gronow S."/>
            <person name="Wellnitz S."/>
            <person name="Brambilla E."/>
            <person name="Klenk H.-P."/>
            <person name="Eisen J.A."/>
        </authorList>
    </citation>
    <scope>NUCLEOTIDE SEQUENCE [LARGE SCALE GENOMIC DNA]</scope>
    <source>
        <strain evidence="4">DSM 12168 / CIP 105900 / DD5/3</strain>
    </source>
</reference>